<dbReference type="PANTHER" id="PTHR48048">
    <property type="entry name" value="GLYCOSYLTRANSFERASE"/>
    <property type="match status" value="1"/>
</dbReference>
<reference evidence="3" key="1">
    <citation type="submission" date="2021-03" db="EMBL/GenBank/DDBJ databases">
        <authorList>
            <consortium name="Genoscope - CEA"/>
            <person name="William W."/>
        </authorList>
    </citation>
    <scope>NUCLEOTIDE SEQUENCE</scope>
    <source>
        <strain evidence="3">Doubled-haploid Pahang</strain>
    </source>
</reference>
<proteinExistence type="inferred from homology"/>
<comment type="similarity">
    <text evidence="1">Belongs to the UDP-glycosyltransferase family.</text>
</comment>
<gene>
    <name evidence="3" type="ORF">GSMUA_140360.1</name>
</gene>
<evidence type="ECO:0000256" key="2">
    <source>
        <dbReference type="ARBA" id="ARBA00022676"/>
    </source>
</evidence>
<evidence type="ECO:0000313" key="3">
    <source>
        <dbReference type="EMBL" id="CAG1844241.1"/>
    </source>
</evidence>
<dbReference type="Gene3D" id="3.40.50.2000">
    <property type="entry name" value="Glycogen Phosphorylase B"/>
    <property type="match status" value="2"/>
</dbReference>
<keyword evidence="2" id="KW-0328">Glycosyltransferase</keyword>
<dbReference type="EMBL" id="HG996469">
    <property type="protein sequence ID" value="CAG1844241.1"/>
    <property type="molecule type" value="Genomic_DNA"/>
</dbReference>
<dbReference type="InterPro" id="IPR050481">
    <property type="entry name" value="UDP-glycosyltransf_plant"/>
</dbReference>
<dbReference type="GO" id="GO:0035251">
    <property type="term" value="F:UDP-glucosyltransferase activity"/>
    <property type="evidence" value="ECO:0007669"/>
    <property type="project" value="InterPro"/>
</dbReference>
<protein>
    <submittedName>
        <fullName evidence="3">(wild Malaysian banana) hypothetical protein</fullName>
    </submittedName>
</protein>
<dbReference type="PANTHER" id="PTHR48048:SF30">
    <property type="entry name" value="GLYCOSYLTRANSFERASE"/>
    <property type="match status" value="1"/>
</dbReference>
<accession>A0A8D7F722</accession>
<sequence length="209" mass="23362">MLALMLHLPTLAEKSPVSFEEMEGDVYVPGVSLVPPQAMPTPLMKRKNRNYDWFVYHGRRFLETKGIIINTFAELEHGRSRPSRKASVPPRRPVPPLCPIRPILALREDTSRTGGEKHPCIRWLDGQPPASMVFLCFGSMGSFGVAQVREIAVGLKRRGRRFLWYLRKPSAGKTRVPVDATPEEALPEGFAERTGGRGMVWPSWAASGS</sequence>
<name>A0A8D7F722_MUSAM</name>
<keyword evidence="2" id="KW-0808">Transferase</keyword>
<organism evidence="3">
    <name type="scientific">Musa acuminata subsp. malaccensis</name>
    <name type="common">Wild banana</name>
    <name type="synonym">Musa malaccensis</name>
    <dbReference type="NCBI Taxonomy" id="214687"/>
    <lineage>
        <taxon>Eukaryota</taxon>
        <taxon>Viridiplantae</taxon>
        <taxon>Streptophyta</taxon>
        <taxon>Embryophyta</taxon>
        <taxon>Tracheophyta</taxon>
        <taxon>Spermatophyta</taxon>
        <taxon>Magnoliopsida</taxon>
        <taxon>Liliopsida</taxon>
        <taxon>Zingiberales</taxon>
        <taxon>Musaceae</taxon>
        <taxon>Musa</taxon>
    </lineage>
</organism>
<dbReference type="SUPFAM" id="SSF53756">
    <property type="entry name" value="UDP-Glycosyltransferase/glycogen phosphorylase"/>
    <property type="match status" value="1"/>
</dbReference>
<evidence type="ECO:0000256" key="1">
    <source>
        <dbReference type="ARBA" id="ARBA00009995"/>
    </source>
</evidence>
<dbReference type="AlphaFoldDB" id="A0A8D7F722"/>